<dbReference type="Proteomes" id="UP001165653">
    <property type="component" value="Unassembled WGS sequence"/>
</dbReference>
<organism evidence="5 6">
    <name type="scientific">Luteolibacter rhizosphaerae</name>
    <dbReference type="NCBI Taxonomy" id="2989719"/>
    <lineage>
        <taxon>Bacteria</taxon>
        <taxon>Pseudomonadati</taxon>
        <taxon>Verrucomicrobiota</taxon>
        <taxon>Verrucomicrobiia</taxon>
        <taxon>Verrucomicrobiales</taxon>
        <taxon>Verrucomicrobiaceae</taxon>
        <taxon>Luteolibacter</taxon>
    </lineage>
</organism>
<proteinExistence type="inferred from homology"/>
<evidence type="ECO:0000313" key="6">
    <source>
        <dbReference type="Proteomes" id="UP001165653"/>
    </source>
</evidence>
<feature type="chain" id="PRO_5046901050" evidence="3">
    <location>
        <begin position="20"/>
        <end position="693"/>
    </location>
</feature>
<dbReference type="Pfam" id="PF00884">
    <property type="entry name" value="Sulfatase"/>
    <property type="match status" value="1"/>
</dbReference>
<dbReference type="Gene3D" id="3.40.720.10">
    <property type="entry name" value="Alkaline Phosphatase, subunit A"/>
    <property type="match status" value="1"/>
</dbReference>
<dbReference type="PANTHER" id="PTHR42693:SF53">
    <property type="entry name" value="ENDO-4-O-SULFATASE"/>
    <property type="match status" value="1"/>
</dbReference>
<evidence type="ECO:0000256" key="3">
    <source>
        <dbReference type="SAM" id="SignalP"/>
    </source>
</evidence>
<sequence length="693" mass="75783">MKLLASFLLAIAASGLAHAQETKPNIVVFLVDDMGWSDLGCYGSELKTPNLDALAKNGLRFTQFYNGARCCPTRASLLTGLYAHQAGVGHMTEERRDEQGKVRPGYSGRLNDTSVTIPEVLGTAGYFTAMTGKWHVGQNHGVRPELRGFQRTLTAAAGGFYFPDSPGTRIFYNGTDVGTNSAPLPKEWYASDLWPEFGLKFIDEAITEKKPFFLYNAFNAPHFPLQAPDEDIARWRGKFKAGWDKLREARYRKQIENGLIDPKWPLSARPEDVPAWDSLSAEDQDRYDHLMAIYAAVLERMDKGVGTLVEGLRQRGQLDNTLILFLSDNGGNAEAGVRGRSNGDKLGDAKSDVFIGKTWATLNNTPFVRYKHYTDEGGISTPLIAHWPAVIKDQRRGAIEKQPGHLIDILATAVDIAGAEYPAEFKGKAITPKEGVSLLPAFKGEKLARTKPIFWEHEGNRAVREGDLKLVALENQAWRLYDLAADRSEQKDLAAERPEVVKDLAAKWDAWAARSNVLPLGSWRAPEPDGPKGSKERNFTLKTGDYLEGDKAPDLRNRPITITADFDAPKGDGVIAAQGGTAHGFSLSIHHGKLVFFLRSRGDVVSVELPGPFNGPVQAKAVLASNGKITLSAAGNEASGTREKLFASNPIDGLSIGEDHGPAVGPYKKAARFDGTIRSVNITLGKKKKKQAP</sequence>
<dbReference type="PANTHER" id="PTHR42693">
    <property type="entry name" value="ARYLSULFATASE FAMILY MEMBER"/>
    <property type="match status" value="1"/>
</dbReference>
<comment type="caution">
    <text evidence="5">The sequence shown here is derived from an EMBL/GenBank/DDBJ whole genome shotgun (WGS) entry which is preliminary data.</text>
</comment>
<keyword evidence="2" id="KW-0378">Hydrolase</keyword>
<accession>A0ABT3GAT6</accession>
<dbReference type="Gene3D" id="3.30.1120.10">
    <property type="match status" value="1"/>
</dbReference>
<dbReference type="InterPro" id="IPR013320">
    <property type="entry name" value="ConA-like_dom_sf"/>
</dbReference>
<evidence type="ECO:0000313" key="5">
    <source>
        <dbReference type="EMBL" id="MCW1916958.1"/>
    </source>
</evidence>
<keyword evidence="3" id="KW-0732">Signal</keyword>
<evidence type="ECO:0000259" key="4">
    <source>
        <dbReference type="Pfam" id="PF00884"/>
    </source>
</evidence>
<dbReference type="InterPro" id="IPR000917">
    <property type="entry name" value="Sulfatase_N"/>
</dbReference>
<evidence type="ECO:0000256" key="1">
    <source>
        <dbReference type="ARBA" id="ARBA00008779"/>
    </source>
</evidence>
<dbReference type="SUPFAM" id="SSF53649">
    <property type="entry name" value="Alkaline phosphatase-like"/>
    <property type="match status" value="1"/>
</dbReference>
<gene>
    <name evidence="5" type="ORF">OJ996_25440</name>
</gene>
<feature type="domain" description="Sulfatase N-terminal" evidence="4">
    <location>
        <begin position="24"/>
        <end position="419"/>
    </location>
</feature>
<dbReference type="RefSeq" id="WP_264516578.1">
    <property type="nucleotide sequence ID" value="NZ_JAPDDR010000022.1"/>
</dbReference>
<protein>
    <submittedName>
        <fullName evidence="5">Arylsulfatase</fullName>
    </submittedName>
</protein>
<dbReference type="CDD" id="cd16025">
    <property type="entry name" value="PAS_like"/>
    <property type="match status" value="1"/>
</dbReference>
<name>A0ABT3GAT6_9BACT</name>
<dbReference type="EMBL" id="JAPDDR010000022">
    <property type="protein sequence ID" value="MCW1916958.1"/>
    <property type="molecule type" value="Genomic_DNA"/>
</dbReference>
<dbReference type="SUPFAM" id="SSF49899">
    <property type="entry name" value="Concanavalin A-like lectins/glucanases"/>
    <property type="match status" value="1"/>
</dbReference>
<evidence type="ECO:0000256" key="2">
    <source>
        <dbReference type="ARBA" id="ARBA00022801"/>
    </source>
</evidence>
<reference evidence="5" key="1">
    <citation type="submission" date="2022-10" db="EMBL/GenBank/DDBJ databases">
        <title>Luteolibacter sp. GHJ8, whole genome shotgun sequencing project.</title>
        <authorList>
            <person name="Zhao G."/>
            <person name="Shen L."/>
        </authorList>
    </citation>
    <scope>NUCLEOTIDE SEQUENCE</scope>
    <source>
        <strain evidence="5">GHJ8</strain>
    </source>
</reference>
<dbReference type="InterPro" id="IPR017850">
    <property type="entry name" value="Alkaline_phosphatase_core_sf"/>
</dbReference>
<dbReference type="InterPro" id="IPR050738">
    <property type="entry name" value="Sulfatase"/>
</dbReference>
<keyword evidence="6" id="KW-1185">Reference proteome</keyword>
<feature type="signal peptide" evidence="3">
    <location>
        <begin position="1"/>
        <end position="19"/>
    </location>
</feature>
<comment type="similarity">
    <text evidence="1">Belongs to the sulfatase family.</text>
</comment>